<evidence type="ECO:0000313" key="11">
    <source>
        <dbReference type="EMBL" id="GJJ70664.1"/>
    </source>
</evidence>
<dbReference type="Proteomes" id="UP000827284">
    <property type="component" value="Unassembled WGS sequence"/>
</dbReference>
<comment type="similarity">
    <text evidence="2">Belongs to the SELO family.</text>
</comment>
<keyword evidence="8" id="KW-0460">Magnesium</keyword>
<dbReference type="PANTHER" id="PTHR32057">
    <property type="entry name" value="PROTEIN ADENYLYLTRANSFERASE SELO, MITOCHONDRIAL"/>
    <property type="match status" value="1"/>
</dbReference>
<evidence type="ECO:0000256" key="9">
    <source>
        <dbReference type="ARBA" id="ARBA00031547"/>
    </source>
</evidence>
<dbReference type="EMBL" id="BQFW01000004">
    <property type="protein sequence ID" value="GJJ70664.1"/>
    <property type="molecule type" value="Genomic_DNA"/>
</dbReference>
<dbReference type="InterPro" id="IPR003846">
    <property type="entry name" value="SelO"/>
</dbReference>
<keyword evidence="12" id="KW-1185">Reference proteome</keyword>
<proteinExistence type="inferred from homology"/>
<dbReference type="GO" id="GO:0005739">
    <property type="term" value="C:mitochondrion"/>
    <property type="evidence" value="ECO:0007669"/>
    <property type="project" value="TreeGrafter"/>
</dbReference>
<keyword evidence="4 11" id="KW-0548">Nucleotidyltransferase</keyword>
<evidence type="ECO:0000256" key="7">
    <source>
        <dbReference type="ARBA" id="ARBA00022840"/>
    </source>
</evidence>
<evidence type="ECO:0000256" key="4">
    <source>
        <dbReference type="ARBA" id="ARBA00022695"/>
    </source>
</evidence>
<comment type="cofactor">
    <cofactor evidence="1">
        <name>Mg(2+)</name>
        <dbReference type="ChEBI" id="CHEBI:18420"/>
    </cofactor>
</comment>
<dbReference type="OrthoDB" id="10254721at2759"/>
<evidence type="ECO:0000256" key="8">
    <source>
        <dbReference type="ARBA" id="ARBA00022842"/>
    </source>
</evidence>
<dbReference type="Pfam" id="PF02696">
    <property type="entry name" value="SelO"/>
    <property type="match status" value="1"/>
</dbReference>
<feature type="compositionally biased region" description="Low complexity" evidence="10">
    <location>
        <begin position="357"/>
        <end position="366"/>
    </location>
</feature>
<evidence type="ECO:0000313" key="12">
    <source>
        <dbReference type="Proteomes" id="UP000827284"/>
    </source>
</evidence>
<evidence type="ECO:0000256" key="3">
    <source>
        <dbReference type="ARBA" id="ARBA00022679"/>
    </source>
</evidence>
<gene>
    <name evidence="11" type="ORF">EMPS_03014</name>
</gene>
<reference evidence="11" key="2">
    <citation type="journal article" date="2022" name="Microbiol. Resour. Announc.">
        <title>Whole-Genome Sequence of Entomortierella parvispora E1425, a Mucoromycotan Fungus Associated with Burkholderiaceae-Related Endosymbiotic Bacteria.</title>
        <authorList>
            <person name="Herlambang A."/>
            <person name="Guo Y."/>
            <person name="Takashima Y."/>
            <person name="Narisawa K."/>
            <person name="Ohta H."/>
            <person name="Nishizawa T."/>
        </authorList>
    </citation>
    <scope>NUCLEOTIDE SEQUENCE</scope>
    <source>
        <strain evidence="11">E1425</strain>
    </source>
</reference>
<dbReference type="AlphaFoldDB" id="A0A9P3H5S4"/>
<dbReference type="GO" id="GO:0005524">
    <property type="term" value="F:ATP binding"/>
    <property type="evidence" value="ECO:0007669"/>
    <property type="project" value="UniProtKB-KW"/>
</dbReference>
<dbReference type="HAMAP" id="MF_00692">
    <property type="entry name" value="SelO"/>
    <property type="match status" value="1"/>
</dbReference>
<name>A0A9P3H5S4_9FUNG</name>
<evidence type="ECO:0000256" key="2">
    <source>
        <dbReference type="ARBA" id="ARBA00009747"/>
    </source>
</evidence>
<dbReference type="PANTHER" id="PTHR32057:SF14">
    <property type="entry name" value="PROTEIN ADENYLYLTRANSFERASE SELO, MITOCHONDRIAL"/>
    <property type="match status" value="1"/>
</dbReference>
<protein>
    <recommendedName>
        <fullName evidence="9">Selenoprotein O</fullName>
    </recommendedName>
</protein>
<evidence type="ECO:0000256" key="6">
    <source>
        <dbReference type="ARBA" id="ARBA00022741"/>
    </source>
</evidence>
<feature type="region of interest" description="Disordered" evidence="10">
    <location>
        <begin position="164"/>
        <end position="183"/>
    </location>
</feature>
<accession>A0A9P3H5S4</accession>
<keyword evidence="3" id="KW-0808">Transferase</keyword>
<reference evidence="11" key="1">
    <citation type="submission" date="2021-11" db="EMBL/GenBank/DDBJ databases">
        <authorList>
            <person name="Herlambang A."/>
            <person name="Guo Y."/>
            <person name="Takashima Y."/>
            <person name="Nishizawa T."/>
        </authorList>
    </citation>
    <scope>NUCLEOTIDE SEQUENCE</scope>
    <source>
        <strain evidence="11">E1425</strain>
    </source>
</reference>
<organism evidence="11 12">
    <name type="scientific">Entomortierella parvispora</name>
    <dbReference type="NCBI Taxonomy" id="205924"/>
    <lineage>
        <taxon>Eukaryota</taxon>
        <taxon>Fungi</taxon>
        <taxon>Fungi incertae sedis</taxon>
        <taxon>Mucoromycota</taxon>
        <taxon>Mortierellomycotina</taxon>
        <taxon>Mortierellomycetes</taxon>
        <taxon>Mortierellales</taxon>
        <taxon>Mortierellaceae</taxon>
        <taxon>Entomortierella</taxon>
    </lineage>
</organism>
<comment type="caution">
    <text evidence="11">The sequence shown here is derived from an EMBL/GenBank/DDBJ whole genome shotgun (WGS) entry which is preliminary data.</text>
</comment>
<sequence>MLHAIATASPLQPTAYVSPLLTRRIVSSSRLPLRRPLSTSRLAKFSMSSTVATARALLATPVPFPLPHPRYPAKLTASLPVDEISGMGHDDDEDSDPVPDSILRTPRMVRNAVYSFVDPEDQSKNALLLSWNKEFAATIGFEIGKTDPSAWSEQEHQDLIKFLTGGGKSLPRSDRESVESGSGPRLAQPWAHCYGGHQFGYYAGQLGDGRAISLYETVNSRTGESWELQLKGAGKTPYSRFADGYAVLRSSIREYLCAEAVAALHVASSRSLAILSTETNVVREEGPEPGSIVCRVAPSWIRFGSFEIFFYRKDRKNLRGLAEYVCSEIFNLTKDDPQEMAQFAAQFRSTTLNDSTSASSVDAAAGSKDKDSSKSAAATEDDKPKPMYKNRFAKMLGEVAERTAIMVSGWQSIGFCHGVMNTDNMSILGLTIDYGPYAFLDKYDPAWICNHSDSEGRYSFQQQPAICLWNLGRLALTLENLIGAQEKVDDLEWMQAQESDPEKEKDLKESATDIVVDILNTSFRNVFLKDYRERMNAKMGLFGPVQDEDLTEIVVPALAWMDDHEVDFHSFFRTLADYKVSDKTTVDDNMAQVEQFVKTLVPPIVWEVRGEIATKEARNWMLKYHQRLCESDELKNDQRRRASMNRVNPAFVLRNWVAQKVIERVTKSVEMTRMRTGEEDPDKDLLEKVLWMCQNPYGTDDSAAQDAVKTGDACEVKRNDAGLEVYGEFVGPVPEWGQGIQCSCSS</sequence>
<evidence type="ECO:0000256" key="1">
    <source>
        <dbReference type="ARBA" id="ARBA00001946"/>
    </source>
</evidence>
<keyword evidence="6" id="KW-0547">Nucleotide-binding</keyword>
<evidence type="ECO:0000256" key="10">
    <source>
        <dbReference type="SAM" id="MobiDB-lite"/>
    </source>
</evidence>
<feature type="region of interest" description="Disordered" evidence="10">
    <location>
        <begin position="357"/>
        <end position="385"/>
    </location>
</feature>
<keyword evidence="5" id="KW-0479">Metal-binding</keyword>
<dbReference type="GO" id="GO:0070733">
    <property type="term" value="F:AMPylase activity"/>
    <property type="evidence" value="ECO:0007669"/>
    <property type="project" value="TreeGrafter"/>
</dbReference>
<dbReference type="GO" id="GO:0046872">
    <property type="term" value="F:metal ion binding"/>
    <property type="evidence" value="ECO:0007669"/>
    <property type="project" value="UniProtKB-KW"/>
</dbReference>
<evidence type="ECO:0000256" key="5">
    <source>
        <dbReference type="ARBA" id="ARBA00022723"/>
    </source>
</evidence>
<keyword evidence="7" id="KW-0067">ATP-binding</keyword>